<reference evidence="1 2" key="1">
    <citation type="journal article" date="2024" name="Int. J. Syst. Evol. Microbiol.">
        <title>Virgibacillus tibetensis sp. nov., isolated from salt lake on the Tibetan Plateau of China.</title>
        <authorList>
            <person name="Phurbu D."/>
            <person name="Liu Z.-X."/>
            <person name="Wang R."/>
            <person name="Zheng Y.-Y."/>
            <person name="Liu H.-C."/>
            <person name="Zhou Y.-G."/>
            <person name="Yu Y.-J."/>
            <person name="Li A.-H."/>
        </authorList>
    </citation>
    <scope>NUCLEOTIDE SEQUENCE [LARGE SCALE GENOMIC DNA]</scope>
    <source>
        <strain evidence="1 2">C22-A2</strain>
    </source>
</reference>
<name>A0ABU6KKN4_9BACI</name>
<dbReference type="Proteomes" id="UP001335737">
    <property type="component" value="Unassembled WGS sequence"/>
</dbReference>
<accession>A0ABU6KKN4</accession>
<dbReference type="EMBL" id="JARZFX010000014">
    <property type="protein sequence ID" value="MEC5425439.1"/>
    <property type="molecule type" value="Genomic_DNA"/>
</dbReference>
<comment type="caution">
    <text evidence="1">The sequence shown here is derived from an EMBL/GenBank/DDBJ whole genome shotgun (WGS) entry which is preliminary data.</text>
</comment>
<proteinExistence type="predicted"/>
<evidence type="ECO:0000313" key="1">
    <source>
        <dbReference type="EMBL" id="MEC5425439.1"/>
    </source>
</evidence>
<organism evidence="1 2">
    <name type="scientific">Virgibacillus tibetensis</name>
    <dbReference type="NCBI Taxonomy" id="3042313"/>
    <lineage>
        <taxon>Bacteria</taxon>
        <taxon>Bacillati</taxon>
        <taxon>Bacillota</taxon>
        <taxon>Bacilli</taxon>
        <taxon>Bacillales</taxon>
        <taxon>Bacillaceae</taxon>
        <taxon>Virgibacillus</taxon>
    </lineage>
</organism>
<keyword evidence="2" id="KW-1185">Reference proteome</keyword>
<evidence type="ECO:0000313" key="2">
    <source>
        <dbReference type="Proteomes" id="UP001335737"/>
    </source>
</evidence>
<sequence length="59" mass="6762">MPPNTVDWILKKVDADVKMIEINKLKGSTSSTLHHNSIQIGGQIKDVVIRQFDNKEWLM</sequence>
<protein>
    <submittedName>
        <fullName evidence="1">Uncharacterized protein</fullName>
    </submittedName>
</protein>
<gene>
    <name evidence="1" type="ORF">QGM71_18315</name>
</gene>